<sequence length="134" mass="15523">MRLSKCSSRVLRFLRLGAVLSGFLTLDLCFHMIDSKSSIWLWFPLGILSLLVFLVSYLAYKELNQRPIAEQQFTQYQTQTAVTVFSFLVLLVCSYRAVTTNDTTQRTALIIVNILLVIVIIWNLIELIKLHKRR</sequence>
<feature type="transmembrane region" description="Helical" evidence="1">
    <location>
        <begin position="110"/>
        <end position="128"/>
    </location>
</feature>
<keyword evidence="1" id="KW-0812">Transmembrane</keyword>
<keyword evidence="1" id="KW-1133">Transmembrane helix</keyword>
<proteinExistence type="predicted"/>
<organism evidence="2 3">
    <name type="scientific">Streptococcus troglodytae</name>
    <dbReference type="NCBI Taxonomy" id="1111760"/>
    <lineage>
        <taxon>Bacteria</taxon>
        <taxon>Bacillati</taxon>
        <taxon>Bacillota</taxon>
        <taxon>Bacilli</taxon>
        <taxon>Lactobacillales</taxon>
        <taxon>Streptococcaceae</taxon>
        <taxon>Streptococcus</taxon>
    </lineage>
</organism>
<reference evidence="2 3" key="1">
    <citation type="journal article" date="2016" name="Microbiol. Immunol.">
        <title>Complete genome sequence of Streptococcus troglodytae TKU31 isolated from the oral cavity of a chimpanzee (Pan troglodytes).</title>
        <authorList>
            <person name="Okamoto M."/>
            <person name="Naito M."/>
            <person name="Miyanohara M."/>
            <person name="Imai S."/>
            <person name="Nomura Y."/>
            <person name="Saito W."/>
            <person name="Momoi Y."/>
            <person name="Takada K."/>
            <person name="Miyabe-Nishiwaki T."/>
            <person name="Tomonaga M."/>
            <person name="Hanada N."/>
        </authorList>
    </citation>
    <scope>NUCLEOTIDE SEQUENCE [LARGE SCALE GENOMIC DNA]</scope>
    <source>
        <strain evidence="3">TKU 31</strain>
    </source>
</reference>
<dbReference type="EMBL" id="AP014612">
    <property type="protein sequence ID" value="BAQ23529.1"/>
    <property type="molecule type" value="Genomic_DNA"/>
</dbReference>
<feature type="transmembrane region" description="Helical" evidence="1">
    <location>
        <begin position="12"/>
        <end position="33"/>
    </location>
</feature>
<keyword evidence="3" id="KW-1185">Reference proteome</keyword>
<protein>
    <submittedName>
        <fullName evidence="2">Uncharacterized protein</fullName>
    </submittedName>
</protein>
<dbReference type="RefSeq" id="WP_128832795.1">
    <property type="nucleotide sequence ID" value="NZ_AP014612.1"/>
</dbReference>
<evidence type="ECO:0000313" key="2">
    <source>
        <dbReference type="EMBL" id="BAQ23529.1"/>
    </source>
</evidence>
<keyword evidence="1" id="KW-0472">Membrane</keyword>
<feature type="transmembrane region" description="Helical" evidence="1">
    <location>
        <begin position="81"/>
        <end position="98"/>
    </location>
</feature>
<gene>
    <name evidence="2" type="ORF">SRT_02680</name>
</gene>
<dbReference type="AlphaFoldDB" id="A0A1L7LHC0"/>
<evidence type="ECO:0000256" key="1">
    <source>
        <dbReference type="SAM" id="Phobius"/>
    </source>
</evidence>
<feature type="transmembrane region" description="Helical" evidence="1">
    <location>
        <begin position="39"/>
        <end position="60"/>
    </location>
</feature>
<name>A0A1L7LHC0_9STRE</name>
<dbReference type="Proteomes" id="UP000217758">
    <property type="component" value="Chromosome"/>
</dbReference>
<dbReference type="KEGG" id="strg:SRT_02680"/>
<accession>A0A1L7LHC0</accession>
<evidence type="ECO:0000313" key="3">
    <source>
        <dbReference type="Proteomes" id="UP000217758"/>
    </source>
</evidence>